<dbReference type="InterPro" id="IPR009061">
    <property type="entry name" value="DNA-bd_dom_put_sf"/>
</dbReference>
<gene>
    <name evidence="3" type="ORF">F4554_003393</name>
</gene>
<dbReference type="InterPro" id="IPR000551">
    <property type="entry name" value="MerR-type_HTH_dom"/>
</dbReference>
<name>A0A852ZF13_9ACTN</name>
<protein>
    <submittedName>
        <fullName evidence="3">DNA-binding transcriptional MerR regulator</fullName>
    </submittedName>
</protein>
<dbReference type="CDD" id="cd01106">
    <property type="entry name" value="HTH_TipAL-Mta"/>
    <property type="match status" value="1"/>
</dbReference>
<dbReference type="EMBL" id="JACBZH010000001">
    <property type="protein sequence ID" value="NYH90755.1"/>
    <property type="molecule type" value="Genomic_DNA"/>
</dbReference>
<keyword evidence="4" id="KW-1185">Reference proteome</keyword>
<sequence length="260" mass="29756">MIGDRGTRWSIGELARASGVTVRTLYHYDETGLLTAGERTASGHRRYTDDDLRRLYRIRALRSLGLSLPQIAEALDERQDEPQDEPQDDLLAMRELLTAQLRDLGEQSERIRRLMLQIEGLIGRLADSSMPDSQEFMTTLEMMTVFETYFTSEQREQLATRRAQLGPEVVEEARTRWAGLVEQLLGHVQERTPVEDPHVQDLLRDWDEVGEAFQADGAQTTAAARRMWQENSAELSERLPWSAGQLTSLVAYLDRARRAR</sequence>
<comment type="caution">
    <text evidence="3">The sequence shown here is derived from an EMBL/GenBank/DDBJ whole genome shotgun (WGS) entry which is preliminary data.</text>
</comment>
<keyword evidence="1 3" id="KW-0238">DNA-binding</keyword>
<dbReference type="PRINTS" id="PR00040">
    <property type="entry name" value="HTHMERR"/>
</dbReference>
<dbReference type="GO" id="GO:0003700">
    <property type="term" value="F:DNA-binding transcription factor activity"/>
    <property type="evidence" value="ECO:0007669"/>
    <property type="project" value="InterPro"/>
</dbReference>
<dbReference type="SMART" id="SM00422">
    <property type="entry name" value="HTH_MERR"/>
    <property type="match status" value="1"/>
</dbReference>
<dbReference type="PANTHER" id="PTHR30204">
    <property type="entry name" value="REDOX-CYCLING DRUG-SENSING TRANSCRIPTIONAL ACTIVATOR SOXR"/>
    <property type="match status" value="1"/>
</dbReference>
<reference evidence="3 4" key="1">
    <citation type="submission" date="2020-07" db="EMBL/GenBank/DDBJ databases">
        <title>Sequencing the genomes of 1000 actinobacteria strains.</title>
        <authorList>
            <person name="Klenk H.-P."/>
        </authorList>
    </citation>
    <scope>NUCLEOTIDE SEQUENCE [LARGE SCALE GENOMIC DNA]</scope>
    <source>
        <strain evidence="3 4">DSM 18448</strain>
    </source>
</reference>
<dbReference type="PROSITE" id="PS50937">
    <property type="entry name" value="HTH_MERR_2"/>
    <property type="match status" value="1"/>
</dbReference>
<evidence type="ECO:0000259" key="2">
    <source>
        <dbReference type="PROSITE" id="PS50937"/>
    </source>
</evidence>
<dbReference type="RefSeq" id="WP_179788335.1">
    <property type="nucleotide sequence ID" value="NZ_BAAARR010000016.1"/>
</dbReference>
<evidence type="ECO:0000313" key="4">
    <source>
        <dbReference type="Proteomes" id="UP000579605"/>
    </source>
</evidence>
<proteinExistence type="predicted"/>
<dbReference type="SUPFAM" id="SSF46955">
    <property type="entry name" value="Putative DNA-binding domain"/>
    <property type="match status" value="1"/>
</dbReference>
<dbReference type="Pfam" id="PF13411">
    <property type="entry name" value="MerR_1"/>
    <property type="match status" value="1"/>
</dbReference>
<dbReference type="Gene3D" id="1.10.1660.10">
    <property type="match status" value="1"/>
</dbReference>
<dbReference type="InterPro" id="IPR047057">
    <property type="entry name" value="MerR_fam"/>
</dbReference>
<dbReference type="GO" id="GO:0003677">
    <property type="term" value="F:DNA binding"/>
    <property type="evidence" value="ECO:0007669"/>
    <property type="project" value="UniProtKB-KW"/>
</dbReference>
<feature type="domain" description="HTH merR-type" evidence="2">
    <location>
        <begin position="8"/>
        <end position="77"/>
    </location>
</feature>
<organism evidence="3 4">
    <name type="scientific">Actinopolymorpha rutila</name>
    <dbReference type="NCBI Taxonomy" id="446787"/>
    <lineage>
        <taxon>Bacteria</taxon>
        <taxon>Bacillati</taxon>
        <taxon>Actinomycetota</taxon>
        <taxon>Actinomycetes</taxon>
        <taxon>Propionibacteriales</taxon>
        <taxon>Actinopolymorphaceae</taxon>
        <taxon>Actinopolymorpha</taxon>
    </lineage>
</organism>
<evidence type="ECO:0000256" key="1">
    <source>
        <dbReference type="ARBA" id="ARBA00023125"/>
    </source>
</evidence>
<dbReference type="Proteomes" id="UP000579605">
    <property type="component" value="Unassembled WGS sequence"/>
</dbReference>
<dbReference type="AlphaFoldDB" id="A0A852ZF13"/>
<accession>A0A852ZF13</accession>
<dbReference type="PANTHER" id="PTHR30204:SF93">
    <property type="entry name" value="HTH MERR-TYPE DOMAIN-CONTAINING PROTEIN"/>
    <property type="match status" value="1"/>
</dbReference>
<evidence type="ECO:0000313" key="3">
    <source>
        <dbReference type="EMBL" id="NYH90755.1"/>
    </source>
</evidence>